<reference evidence="11 12" key="1">
    <citation type="submission" date="2021-03" db="EMBL/GenBank/DDBJ databases">
        <title>Genomic Encyclopedia of Type Strains, Phase IV (KMG-IV): sequencing the most valuable type-strain genomes for metagenomic binning, comparative biology and taxonomic classification.</title>
        <authorList>
            <person name="Goeker M."/>
        </authorList>
    </citation>
    <scope>NUCLEOTIDE SEQUENCE [LARGE SCALE GENOMIC DNA]</scope>
    <source>
        <strain evidence="11 12">DSM 24004</strain>
    </source>
</reference>
<dbReference type="InterPro" id="IPR055348">
    <property type="entry name" value="DctQ"/>
</dbReference>
<name>A0ABS4G9J6_9FIRM</name>
<evidence type="ECO:0000256" key="5">
    <source>
        <dbReference type="ARBA" id="ARBA00022692"/>
    </source>
</evidence>
<dbReference type="PANTHER" id="PTHR35011:SF2">
    <property type="entry name" value="2,3-DIKETO-L-GULONATE TRAP TRANSPORTER SMALL PERMEASE PROTEIN YIAM"/>
    <property type="match status" value="1"/>
</dbReference>
<feature type="transmembrane region" description="Helical" evidence="9">
    <location>
        <begin position="47"/>
        <end position="65"/>
    </location>
</feature>
<dbReference type="RefSeq" id="WP_209510102.1">
    <property type="nucleotide sequence ID" value="NZ_JAGGKS010000001.1"/>
</dbReference>
<comment type="similarity">
    <text evidence="8">Belongs to the TRAP transporter small permease family.</text>
</comment>
<dbReference type="InterPro" id="IPR007387">
    <property type="entry name" value="TRAP_DctQ"/>
</dbReference>
<evidence type="ECO:0000256" key="3">
    <source>
        <dbReference type="ARBA" id="ARBA00022475"/>
    </source>
</evidence>
<feature type="transmembrane region" description="Helical" evidence="9">
    <location>
        <begin position="12"/>
        <end position="35"/>
    </location>
</feature>
<proteinExistence type="inferred from homology"/>
<comment type="subcellular location">
    <subcellularLocation>
        <location evidence="1">Cell inner membrane</location>
        <topology evidence="1">Multi-pass membrane protein</topology>
    </subcellularLocation>
</comment>
<accession>A0ABS4G9J6</accession>
<evidence type="ECO:0000256" key="1">
    <source>
        <dbReference type="ARBA" id="ARBA00004429"/>
    </source>
</evidence>
<gene>
    <name evidence="11" type="ORF">J2Z76_000187</name>
</gene>
<feature type="transmembrane region" description="Helical" evidence="9">
    <location>
        <begin position="127"/>
        <end position="144"/>
    </location>
</feature>
<evidence type="ECO:0000313" key="12">
    <source>
        <dbReference type="Proteomes" id="UP001519342"/>
    </source>
</evidence>
<feature type="domain" description="Tripartite ATP-independent periplasmic transporters DctQ component" evidence="10">
    <location>
        <begin position="23"/>
        <end position="152"/>
    </location>
</feature>
<evidence type="ECO:0000256" key="7">
    <source>
        <dbReference type="ARBA" id="ARBA00023136"/>
    </source>
</evidence>
<dbReference type="Proteomes" id="UP001519342">
    <property type="component" value="Unassembled WGS sequence"/>
</dbReference>
<evidence type="ECO:0000256" key="6">
    <source>
        <dbReference type="ARBA" id="ARBA00022989"/>
    </source>
</evidence>
<evidence type="ECO:0000256" key="4">
    <source>
        <dbReference type="ARBA" id="ARBA00022519"/>
    </source>
</evidence>
<evidence type="ECO:0000256" key="2">
    <source>
        <dbReference type="ARBA" id="ARBA00022448"/>
    </source>
</evidence>
<keyword evidence="6 9" id="KW-1133">Transmembrane helix</keyword>
<keyword evidence="3" id="KW-1003">Cell membrane</keyword>
<feature type="transmembrane region" description="Helical" evidence="9">
    <location>
        <begin position="86"/>
        <end position="107"/>
    </location>
</feature>
<keyword evidence="5 9" id="KW-0812">Transmembrane</keyword>
<comment type="caution">
    <text evidence="11">The sequence shown here is derived from an EMBL/GenBank/DDBJ whole genome shotgun (WGS) entry which is preliminary data.</text>
</comment>
<protein>
    <submittedName>
        <fullName evidence="11">TRAP-type C4-dicarboxylate transport system permease small subunit</fullName>
    </submittedName>
</protein>
<organism evidence="11 12">
    <name type="scientific">Sedimentibacter acidaminivorans</name>
    <dbReference type="NCBI Taxonomy" id="913099"/>
    <lineage>
        <taxon>Bacteria</taxon>
        <taxon>Bacillati</taxon>
        <taxon>Bacillota</taxon>
        <taxon>Tissierellia</taxon>
        <taxon>Sedimentibacter</taxon>
    </lineage>
</organism>
<evidence type="ECO:0000256" key="9">
    <source>
        <dbReference type="SAM" id="Phobius"/>
    </source>
</evidence>
<keyword evidence="4" id="KW-0997">Cell inner membrane</keyword>
<evidence type="ECO:0000256" key="8">
    <source>
        <dbReference type="ARBA" id="ARBA00038436"/>
    </source>
</evidence>
<keyword evidence="2" id="KW-0813">Transport</keyword>
<keyword evidence="12" id="KW-1185">Reference proteome</keyword>
<evidence type="ECO:0000259" key="10">
    <source>
        <dbReference type="Pfam" id="PF04290"/>
    </source>
</evidence>
<evidence type="ECO:0000313" key="11">
    <source>
        <dbReference type="EMBL" id="MBP1924334.1"/>
    </source>
</evidence>
<keyword evidence="7 9" id="KW-0472">Membrane</keyword>
<sequence>MKTANMIVDGILKIVMALTSLLLFIVTFLQVVSRFIFKTPLAWSQDVIRLCFVYLVFWGAAYCIKEKAHLNVDVFLTALKPKMRKIVEIIINVVLLLFFVFIIYFGFNFMQTGSTQNAPYLPIPMSIYYLSVPTSAAFMFYFMLQQVFGQIKTFNEVDSNSEGR</sequence>
<dbReference type="EMBL" id="JAGGKS010000001">
    <property type="protein sequence ID" value="MBP1924334.1"/>
    <property type="molecule type" value="Genomic_DNA"/>
</dbReference>
<dbReference type="PANTHER" id="PTHR35011">
    <property type="entry name" value="2,3-DIKETO-L-GULONATE TRAP TRANSPORTER SMALL PERMEASE PROTEIN YIAM"/>
    <property type="match status" value="1"/>
</dbReference>
<dbReference type="Pfam" id="PF04290">
    <property type="entry name" value="DctQ"/>
    <property type="match status" value="1"/>
</dbReference>